<organism evidence="2 3">
    <name type="scientific">Erwinia sorbitola</name>
    <dbReference type="NCBI Taxonomy" id="2681984"/>
    <lineage>
        <taxon>Bacteria</taxon>
        <taxon>Pseudomonadati</taxon>
        <taxon>Pseudomonadota</taxon>
        <taxon>Gammaproteobacteria</taxon>
        <taxon>Enterobacterales</taxon>
        <taxon>Erwiniaceae</taxon>
        <taxon>Erwinia</taxon>
    </lineage>
</organism>
<evidence type="ECO:0000313" key="4">
    <source>
        <dbReference type="Proteomes" id="UP000480164"/>
    </source>
</evidence>
<protein>
    <submittedName>
        <fullName evidence="2">Uncharacterized protein</fullName>
    </submittedName>
</protein>
<dbReference type="Proteomes" id="UP000480164">
    <property type="component" value="Unassembled WGS sequence"/>
</dbReference>
<name>A0A6I6EVH7_9GAMM</name>
<gene>
    <name evidence="1" type="ORF">GK011_08790</name>
    <name evidence="2" type="ORF">GN242_15800</name>
</gene>
<dbReference type="RefSeq" id="WP_154752310.1">
    <property type="nucleotide sequence ID" value="NZ_CP046509.1"/>
</dbReference>
<reference evidence="1 4" key="1">
    <citation type="submission" date="2019-11" db="EMBL/GenBank/DDBJ databases">
        <title>Erwinia sp. nov., isolated from feces of birds in Tibet plateau of China.</title>
        <authorList>
            <person name="Ge Y."/>
        </authorList>
    </citation>
    <scope>NUCLEOTIDE SEQUENCE [LARGE SCALE GENOMIC DNA]</scope>
    <source>
        <strain evidence="1 4">J316</strain>
    </source>
</reference>
<evidence type="ECO:0000313" key="2">
    <source>
        <dbReference type="EMBL" id="QGU88592.1"/>
    </source>
</evidence>
<dbReference type="AlphaFoldDB" id="A0A6I6EVH7"/>
<dbReference type="KEGG" id="erwi:GN242_15800"/>
<evidence type="ECO:0000313" key="3">
    <source>
        <dbReference type="Proteomes" id="UP000424752"/>
    </source>
</evidence>
<accession>A0A6I6EVH7</accession>
<sequence>MTPENLALVAEARSTILKALLDSEHYRNINLNACLQLSEAASHALSLTIKLERGSLADQENYAYLLEMQMVSLRACQGLLNKLTKKVTQ</sequence>
<keyword evidence="4" id="KW-1185">Reference proteome</keyword>
<dbReference type="Proteomes" id="UP000424752">
    <property type="component" value="Chromosome"/>
</dbReference>
<reference evidence="2 3" key="2">
    <citation type="submission" date="2019-12" db="EMBL/GenBank/DDBJ databases">
        <title>Erwinia sp. nov., isolated from droppings of birds in the Qinghai-Tiebt plateau of China.</title>
        <authorList>
            <person name="Ge Y."/>
        </authorList>
    </citation>
    <scope>NUCLEOTIDE SEQUENCE [LARGE SCALE GENOMIC DNA]</scope>
    <source>
        <strain evidence="2 3">J780</strain>
    </source>
</reference>
<proteinExistence type="predicted"/>
<dbReference type="EMBL" id="WLZX01000002">
    <property type="protein sequence ID" value="MTD27033.1"/>
    <property type="molecule type" value="Genomic_DNA"/>
</dbReference>
<evidence type="ECO:0000313" key="1">
    <source>
        <dbReference type="EMBL" id="MTD27033.1"/>
    </source>
</evidence>
<accession>A0A6L6GN97</accession>
<dbReference type="EMBL" id="CP046509">
    <property type="protein sequence ID" value="QGU88592.1"/>
    <property type="molecule type" value="Genomic_DNA"/>
</dbReference>